<feature type="binding site" evidence="9">
    <location>
        <position position="525"/>
    </location>
    <ligand>
        <name>acetyl-CoA</name>
        <dbReference type="ChEBI" id="CHEBI:57288"/>
    </ligand>
</feature>
<dbReference type="InterPro" id="IPR032672">
    <property type="entry name" value="TmcA/NAT10/Kre33"/>
</dbReference>
<dbReference type="GO" id="GO:1904812">
    <property type="term" value="P:rRNA acetylation involved in maturation of SSU-rRNA"/>
    <property type="evidence" value="ECO:0007669"/>
    <property type="project" value="TreeGrafter"/>
</dbReference>
<dbReference type="PANTHER" id="PTHR10925">
    <property type="entry name" value="N-ACETYLTRANSFERASE 10"/>
    <property type="match status" value="1"/>
</dbReference>
<feature type="binding site" evidence="9">
    <location>
        <position position="341"/>
    </location>
    <ligand>
        <name>ATP</name>
        <dbReference type="ChEBI" id="CHEBI:30616"/>
    </ligand>
</feature>
<organism evidence="11 12">
    <name type="scientific">Photobacterium angustum</name>
    <dbReference type="NCBI Taxonomy" id="661"/>
    <lineage>
        <taxon>Bacteria</taxon>
        <taxon>Pseudomonadati</taxon>
        <taxon>Pseudomonadota</taxon>
        <taxon>Gammaproteobacteria</taxon>
        <taxon>Vibrionales</taxon>
        <taxon>Vibrionaceae</taxon>
        <taxon>Photobacterium</taxon>
    </lineage>
</organism>
<gene>
    <name evidence="9" type="primary">tmcA</name>
    <name evidence="11" type="ORF">C0W41_09485</name>
</gene>
<evidence type="ECO:0000256" key="6">
    <source>
        <dbReference type="ARBA" id="ARBA00022840"/>
    </source>
</evidence>
<reference evidence="11 12" key="1">
    <citation type="submission" date="2018-01" db="EMBL/GenBank/DDBJ databases">
        <title>Whole genome sequencing of Histamine producing bacteria.</title>
        <authorList>
            <person name="Butler K."/>
        </authorList>
    </citation>
    <scope>NUCLEOTIDE SEQUENCE [LARGE SCALE GENOMIC DNA]</scope>
    <source>
        <strain evidence="11 12">A2-1</strain>
    </source>
</reference>
<evidence type="ECO:0000256" key="3">
    <source>
        <dbReference type="ARBA" id="ARBA00022679"/>
    </source>
</evidence>
<dbReference type="InterPro" id="IPR016181">
    <property type="entry name" value="Acyl_CoA_acyltransferase"/>
</dbReference>
<dbReference type="Pfam" id="PF08351">
    <property type="entry name" value="TmcA_N"/>
    <property type="match status" value="1"/>
</dbReference>
<dbReference type="Pfam" id="PF13718">
    <property type="entry name" value="GNAT_acetyltr_2"/>
    <property type="match status" value="2"/>
</dbReference>
<keyword evidence="1 9" id="KW-0963">Cytoplasm</keyword>
<proteinExistence type="inferred from homology"/>
<feature type="domain" description="N-acetyltransferase" evidence="10">
    <location>
        <begin position="375"/>
        <end position="556"/>
    </location>
</feature>
<evidence type="ECO:0000256" key="5">
    <source>
        <dbReference type="ARBA" id="ARBA00022741"/>
    </source>
</evidence>
<dbReference type="GO" id="GO:0051391">
    <property type="term" value="P:tRNA acetylation"/>
    <property type="evidence" value="ECO:0007669"/>
    <property type="project" value="UniProtKB-UniRule"/>
</dbReference>
<comment type="subcellular location">
    <subcellularLocation>
        <location evidence="9">Cytoplasm</location>
    </subcellularLocation>
</comment>
<dbReference type="Pfam" id="PF05127">
    <property type="entry name" value="NAT10_TcmA_helicase"/>
    <property type="match status" value="1"/>
</dbReference>
<comment type="function">
    <text evidence="9">Catalyzes the formation of N(4)-acetylcytidine (ac(4)C) at the wobble position of tRNA(Met), by using acetyl-CoA as an acetyl donor and ATP (or GTP).</text>
</comment>
<comment type="caution">
    <text evidence="9">Lacks conserved residue(s) required for the propagation of feature annotation.</text>
</comment>
<dbReference type="AlphaFoldDB" id="A0A855SC62"/>
<evidence type="ECO:0000256" key="7">
    <source>
        <dbReference type="ARBA" id="ARBA00022884"/>
    </source>
</evidence>
<dbReference type="PANTHER" id="PTHR10925:SF5">
    <property type="entry name" value="RNA CYTIDINE ACETYLTRANSFERASE"/>
    <property type="match status" value="1"/>
</dbReference>
<feature type="binding site" evidence="9">
    <location>
        <begin position="485"/>
        <end position="487"/>
    </location>
    <ligand>
        <name>acetyl-CoA</name>
        <dbReference type="ChEBI" id="CHEBI:57288"/>
    </ligand>
</feature>
<dbReference type="Gene3D" id="1.20.120.890">
    <property type="entry name" value="tRNA(Met) cytidine acetyltransferase, tail domain"/>
    <property type="match status" value="1"/>
</dbReference>
<keyword evidence="3 9" id="KW-0808">Transferase</keyword>
<dbReference type="GO" id="GO:0000049">
    <property type="term" value="F:tRNA binding"/>
    <property type="evidence" value="ECO:0007669"/>
    <property type="project" value="UniProtKB-UniRule"/>
</dbReference>
<dbReference type="InterPro" id="IPR038321">
    <property type="entry name" value="TmcA_C_sf"/>
</dbReference>
<dbReference type="InterPro" id="IPR000182">
    <property type="entry name" value="GNAT_dom"/>
</dbReference>
<keyword evidence="7 9" id="KW-0694">RNA-binding</keyword>
<keyword evidence="8 9" id="KW-0012">Acyltransferase</keyword>
<evidence type="ECO:0000313" key="11">
    <source>
        <dbReference type="EMBL" id="PSX07478.1"/>
    </source>
</evidence>
<dbReference type="CDD" id="cd04301">
    <property type="entry name" value="NAT_SF"/>
    <property type="match status" value="1"/>
</dbReference>
<evidence type="ECO:0000256" key="1">
    <source>
        <dbReference type="ARBA" id="ARBA00022490"/>
    </source>
</evidence>
<dbReference type="GO" id="GO:0005737">
    <property type="term" value="C:cytoplasm"/>
    <property type="evidence" value="ECO:0007669"/>
    <property type="project" value="UniProtKB-SubCell"/>
</dbReference>
<dbReference type="EC" id="2.3.1.193" evidence="9"/>
<dbReference type="SUPFAM" id="SSF55729">
    <property type="entry name" value="Acyl-CoA N-acyltransferases (Nat)"/>
    <property type="match status" value="1"/>
</dbReference>
<evidence type="ECO:0000256" key="9">
    <source>
        <dbReference type="HAMAP-Rule" id="MF_01886"/>
    </source>
</evidence>
<keyword evidence="5 9" id="KW-0547">Nucleotide-binding</keyword>
<dbReference type="Gene3D" id="3.40.630.30">
    <property type="match status" value="1"/>
</dbReference>
<keyword evidence="2 9" id="KW-0820">tRNA-binding</keyword>
<evidence type="ECO:0000256" key="2">
    <source>
        <dbReference type="ARBA" id="ARBA00022555"/>
    </source>
</evidence>
<dbReference type="InterPro" id="IPR013562">
    <property type="entry name" value="TmcA/NAT10_N"/>
</dbReference>
<dbReference type="SUPFAM" id="SSF52540">
    <property type="entry name" value="P-loop containing nucleoside triphosphate hydrolases"/>
    <property type="match status" value="1"/>
</dbReference>
<dbReference type="GO" id="GO:0002101">
    <property type="term" value="P:tRNA wobble cytosine modification"/>
    <property type="evidence" value="ECO:0007669"/>
    <property type="project" value="UniProtKB-UniRule"/>
</dbReference>
<dbReference type="EMBL" id="PYOY01000004">
    <property type="protein sequence ID" value="PSX07478.1"/>
    <property type="molecule type" value="Genomic_DNA"/>
</dbReference>
<keyword evidence="4 9" id="KW-0819">tRNA processing</keyword>
<feature type="binding site" evidence="9">
    <location>
        <position position="172"/>
    </location>
    <ligand>
        <name>ATP</name>
        <dbReference type="ChEBI" id="CHEBI:30616"/>
    </ligand>
</feature>
<dbReference type="InterPro" id="IPR007807">
    <property type="entry name" value="TcmA/NAT10_helicase"/>
</dbReference>
<dbReference type="PROSITE" id="PS51186">
    <property type="entry name" value="GNAT"/>
    <property type="match status" value="1"/>
</dbReference>
<evidence type="ECO:0000256" key="8">
    <source>
        <dbReference type="ARBA" id="ARBA00023315"/>
    </source>
</evidence>
<dbReference type="Proteomes" id="UP000241440">
    <property type="component" value="Unassembled WGS sequence"/>
</dbReference>
<dbReference type="GO" id="GO:0051392">
    <property type="term" value="F:tRNA cytidine N4-acetyltransferase activity"/>
    <property type="evidence" value="ECO:0007669"/>
    <property type="project" value="UniProtKB-UniRule"/>
</dbReference>
<dbReference type="GO" id="GO:0005524">
    <property type="term" value="F:ATP binding"/>
    <property type="evidence" value="ECO:0007669"/>
    <property type="project" value="UniProtKB-UniRule"/>
</dbReference>
<dbReference type="Gene3D" id="3.40.50.300">
    <property type="entry name" value="P-loop containing nucleotide triphosphate hydrolases"/>
    <property type="match status" value="1"/>
</dbReference>
<evidence type="ECO:0000256" key="4">
    <source>
        <dbReference type="ARBA" id="ARBA00022694"/>
    </source>
</evidence>
<sequence>MLSLLPTFISQLHTDSLAANCRRLVIVEGDLRWATQISQLFSEHYSAMLWAGEDAPESMLQCLFKTAKKWLGQETECIAINAHHGIDANVIGALSGTIKGGGVMLLLLPLGWKSDANISPFMMRLSLLCSDPDVITLSQDTSIPVFIPWIHQSHNSIEFTSSAPRFCLTQQQEHAVDAIIKVAVGHRKRPLVLSADRGRGKSSALGIAAAELMLTRKMKIAVTSPSFACASTVFSHAQQRLVDADTTHPHRLLCQGSELHFIAQDVICDVADKYDFILVDEAAAIPGDTLIALLNRHNRLVFATTIHGYEGTGRGFEIKFKQALNRKMPQWKALHIEQPIRWQVNDPLEQWVFNALLLNAEYSTIETLPDATISYELVTKSELVANKNLLSQIVGLLIHAHYQTSPNDVQQLLDDATQHVLIARTEQHVIGCCLLVKEGGFDDDLAQAVMLGHRRIKGHLLAQSIAAHLGLKAAAKQSCYRILRIAVLPTLHRQRIGQQLLSCAEKYALSCGVDYIGTSFGASDELVNFWHNAGFTPIRLGINKDAASGLHSLLCVKVFNPNCSDSWFNDAELLFSASFSAQRVEQFQQLAPDLFLRLYRNKMSHSIDYQLPEPFIQSQLKGFCFGALGYDYVVASIETKLSSYLLSDDCTRNEELFFVIAKVMQRQSWTDVISTFKFTGRKQAENILRQFVSENLI</sequence>
<accession>A0A855SC62</accession>
<protein>
    <recommendedName>
        <fullName evidence="9">tRNA(Met) cytidine acetyltransferase TmcA</fullName>
        <ecNumber evidence="9">2.3.1.193</ecNumber>
    </recommendedName>
</protein>
<dbReference type="RefSeq" id="WP_045085006.1">
    <property type="nucleotide sequence ID" value="NZ_JZSX01000031.1"/>
</dbReference>
<dbReference type="HAMAP" id="MF_01886">
    <property type="entry name" value="tRNA_acetyltr_TmcA"/>
    <property type="match status" value="1"/>
</dbReference>
<dbReference type="InterPro" id="IPR024914">
    <property type="entry name" value="tRNA_acetyltr_TmcA"/>
</dbReference>
<name>A0A855SC62_PHOAN</name>
<dbReference type="GeneID" id="61228610"/>
<evidence type="ECO:0000313" key="12">
    <source>
        <dbReference type="Proteomes" id="UP000241440"/>
    </source>
</evidence>
<keyword evidence="6 9" id="KW-0067">ATP-binding</keyword>
<dbReference type="GO" id="GO:1990883">
    <property type="term" value="F:18S rRNA cytidine N-acetyltransferase activity"/>
    <property type="evidence" value="ECO:0007669"/>
    <property type="project" value="TreeGrafter"/>
</dbReference>
<dbReference type="Gene3D" id="3.40.50.11040">
    <property type="match status" value="1"/>
</dbReference>
<comment type="caution">
    <text evidence="11">The sequence shown here is derived from an EMBL/GenBank/DDBJ whole genome shotgun (WGS) entry which is preliminary data.</text>
</comment>
<dbReference type="InterPro" id="IPR027417">
    <property type="entry name" value="P-loop_NTPase"/>
</dbReference>
<evidence type="ECO:0000259" key="10">
    <source>
        <dbReference type="PROSITE" id="PS51186"/>
    </source>
</evidence>
<comment type="catalytic activity">
    <reaction evidence="9">
        <text>cytidine(34) in elongator tRNA(Met) + acetyl-CoA + ATP + H2O = N(4)-acetylcytidine(34) in elongator tRNA(Met) + ADP + phosphate + CoA + H(+)</text>
        <dbReference type="Rhea" id="RHEA:43788"/>
        <dbReference type="Rhea" id="RHEA-COMP:10693"/>
        <dbReference type="Rhea" id="RHEA-COMP:10694"/>
        <dbReference type="ChEBI" id="CHEBI:15377"/>
        <dbReference type="ChEBI" id="CHEBI:15378"/>
        <dbReference type="ChEBI" id="CHEBI:30616"/>
        <dbReference type="ChEBI" id="CHEBI:43474"/>
        <dbReference type="ChEBI" id="CHEBI:57287"/>
        <dbReference type="ChEBI" id="CHEBI:57288"/>
        <dbReference type="ChEBI" id="CHEBI:74900"/>
        <dbReference type="ChEBI" id="CHEBI:82748"/>
        <dbReference type="ChEBI" id="CHEBI:456216"/>
        <dbReference type="EC" id="2.3.1.193"/>
    </reaction>
</comment>
<comment type="similarity">
    <text evidence="9">Belongs to the TmcA family.</text>
</comment>